<dbReference type="PANTHER" id="PTHR36895:SF1">
    <property type="entry name" value="YCF23 PROTEIN"/>
    <property type="match status" value="1"/>
</dbReference>
<evidence type="ECO:0000313" key="5">
    <source>
        <dbReference type="EMBL" id="ARW64525.1"/>
    </source>
</evidence>
<sequence length="274" mass="30357">MKLFNERLDKAFKAKSALKVITGIHNTTIDQVVKIAKAAELSNATYLDVASNVQLVKILKSFSSLPICISSIDPIDIYNGLSSGADLVEIGNYDFFYNQGIYLSKEQIFELSKEIKSLASNTDICVTIPYYLDLKDQISLAENLKLLGVNIIQTEGISKVQLAKLNINLKKFASSFYNLHNSLIPSIFSTYIISQCVNLPVITSSGCKNILGSIPKYYGASGIGIGSSVEHQGDILSMSKYINQVYKSLSSLSFYNIPVNIEDDLRELLMFYQE</sequence>
<evidence type="ECO:0000256" key="3">
    <source>
        <dbReference type="ARBA" id="ARBA00021523"/>
    </source>
</evidence>
<gene>
    <name evidence="5" type="primary">ycf23</name>
</gene>
<protein>
    <recommendedName>
        <fullName evidence="3">Uncharacterized protein ycf23</fullName>
    </recommendedName>
</protein>
<dbReference type="Pfam" id="PF04481">
    <property type="entry name" value="DUF561"/>
    <property type="match status" value="1"/>
</dbReference>
<dbReference type="RefSeq" id="YP_009395540.1">
    <property type="nucleotide sequence ID" value="NC_035278.1"/>
</dbReference>
<reference evidence="5" key="1">
    <citation type="journal article" date="2017" name="J. Phycol.">
        <title>Analysis of chloroplast genomes and a supermatrix inform reclassification of the Rhodomelaceae (Rhodophyta).</title>
        <authorList>
            <person name="Diaz-Tapia P."/>
            <person name="Maggs C.A."/>
            <person name="West J.A."/>
            <person name="Verbruggen H."/>
        </authorList>
    </citation>
    <scope>NUCLEOTIDE SEQUENCE</scope>
    <source>
        <strain evidence="5">PD831</strain>
    </source>
</reference>
<keyword evidence="5" id="KW-0150">Chloroplast</keyword>
<accession>A0A1Z1MFC6</accession>
<proteinExistence type="inferred from homology"/>
<dbReference type="AlphaFoldDB" id="A0A1Z1MFC6"/>
<evidence type="ECO:0000256" key="2">
    <source>
        <dbReference type="ARBA" id="ARBA00009664"/>
    </source>
</evidence>
<dbReference type="GeneID" id="33357682"/>
<dbReference type="PANTHER" id="PTHR36895">
    <property type="match status" value="1"/>
</dbReference>
<keyword evidence="4 5" id="KW-0934">Plastid</keyword>
<comment type="similarity">
    <text evidence="2">Belongs to the ycf23 family.</text>
</comment>
<dbReference type="GO" id="GO:0009536">
    <property type="term" value="C:plastid"/>
    <property type="evidence" value="ECO:0007669"/>
    <property type="project" value="UniProtKB-SubCell"/>
</dbReference>
<geneLocation type="chloroplast" evidence="5"/>
<evidence type="ECO:0000256" key="4">
    <source>
        <dbReference type="ARBA" id="ARBA00022640"/>
    </source>
</evidence>
<dbReference type="InterPro" id="IPR011060">
    <property type="entry name" value="RibuloseP-bd_barrel"/>
</dbReference>
<organism evidence="5">
    <name type="scientific">Vertebrata isogona</name>
    <dbReference type="NCBI Taxonomy" id="2006944"/>
    <lineage>
        <taxon>Eukaryota</taxon>
        <taxon>Rhodophyta</taxon>
        <taxon>Florideophyceae</taxon>
        <taxon>Rhodymeniophycidae</taxon>
        <taxon>Ceramiales</taxon>
        <taxon>Rhodomelaceae</taxon>
        <taxon>Polysiphonioideae</taxon>
        <taxon>Vertebrata</taxon>
    </lineage>
</organism>
<comment type="subcellular location">
    <subcellularLocation>
        <location evidence="1">Plastid</location>
    </subcellularLocation>
</comment>
<name>A0A1Z1MFC6_9FLOR</name>
<dbReference type="InterPro" id="IPR007570">
    <property type="entry name" value="Uncharacterised_Ycf23"/>
</dbReference>
<dbReference type="SUPFAM" id="SSF51366">
    <property type="entry name" value="Ribulose-phoshate binding barrel"/>
    <property type="match status" value="1"/>
</dbReference>
<evidence type="ECO:0000256" key="1">
    <source>
        <dbReference type="ARBA" id="ARBA00004474"/>
    </source>
</evidence>
<dbReference type="EMBL" id="MF101433">
    <property type="protein sequence ID" value="ARW64525.1"/>
    <property type="molecule type" value="Genomic_DNA"/>
</dbReference>